<proteinExistence type="predicted"/>
<sequence length="134" mass="14603">MISSLSSLSWLVLSLSLLSLTFKIFSSCFDALLPLIVVISDRSAGLFRPAFILASNSEQPGDDCDDIEAWLPIPCIGANLDHLSINACRAAEKMEKFVLRTGSKKHIYGRIRGRAALSVPRLLPGQSETRRSAA</sequence>
<reference evidence="2" key="1">
    <citation type="journal article" date="2014" name="Genome Biol. Evol.">
        <title>Gene Loss Rather Than Gene Gain Is Associated with a Host Jump from Monocots to Dicots in the Smut Fungus Melanopsichium pennsylvanicum.</title>
        <authorList>
            <person name="Sharma R."/>
            <person name="Mishra B."/>
            <person name="Runge F."/>
            <person name="Thines M."/>
        </authorList>
    </citation>
    <scope>NUCLEOTIDE SEQUENCE</scope>
    <source>
        <strain evidence="2">4</strain>
    </source>
</reference>
<feature type="signal peptide" evidence="1">
    <location>
        <begin position="1"/>
        <end position="26"/>
    </location>
</feature>
<feature type="non-terminal residue" evidence="2">
    <location>
        <position position="1"/>
    </location>
</feature>
<name>A0A077R933_9BASI</name>
<feature type="chain" id="PRO_5001723425" description="Secreted protein" evidence="1">
    <location>
        <begin position="27"/>
        <end position="134"/>
    </location>
</feature>
<protein>
    <recommendedName>
        <fullName evidence="3">Secreted protein</fullName>
    </recommendedName>
</protein>
<keyword evidence="1" id="KW-0732">Signal</keyword>
<evidence type="ECO:0000313" key="2">
    <source>
        <dbReference type="EMBL" id="CDI53669.1"/>
    </source>
</evidence>
<dbReference type="EMBL" id="HG529588">
    <property type="protein sequence ID" value="CDI53669.1"/>
    <property type="molecule type" value="Genomic_DNA"/>
</dbReference>
<evidence type="ECO:0000256" key="1">
    <source>
        <dbReference type="SAM" id="SignalP"/>
    </source>
</evidence>
<accession>A0A077R933</accession>
<dbReference type="AlphaFoldDB" id="A0A077R933"/>
<feature type="non-terminal residue" evidence="2">
    <location>
        <position position="134"/>
    </location>
</feature>
<organism evidence="2">
    <name type="scientific">Melanopsichium pennsylvanicum 4</name>
    <dbReference type="NCBI Taxonomy" id="1398559"/>
    <lineage>
        <taxon>Eukaryota</taxon>
        <taxon>Fungi</taxon>
        <taxon>Dikarya</taxon>
        <taxon>Basidiomycota</taxon>
        <taxon>Ustilaginomycotina</taxon>
        <taxon>Ustilaginomycetes</taxon>
        <taxon>Ustilaginales</taxon>
        <taxon>Ustilaginaceae</taxon>
        <taxon>Melanopsichium</taxon>
    </lineage>
</organism>
<evidence type="ECO:0008006" key="3">
    <source>
        <dbReference type="Google" id="ProtNLM"/>
    </source>
</evidence>